<keyword evidence="1" id="KW-0472">Membrane</keyword>
<dbReference type="Proteomes" id="UP001592528">
    <property type="component" value="Unassembled WGS sequence"/>
</dbReference>
<comment type="caution">
    <text evidence="2">The sequence shown here is derived from an EMBL/GenBank/DDBJ whole genome shotgun (WGS) entry which is preliminary data.</text>
</comment>
<sequence length="57" mass="5983">MALLIGLLALSSLLWGASSYLSPAAQAVAAVFVGGWLIVFALRERAARARRRAAQGN</sequence>
<organism evidence="2 3">
    <name type="scientific">Streptacidiphilus cavernicola</name>
    <dbReference type="NCBI Taxonomy" id="3342716"/>
    <lineage>
        <taxon>Bacteria</taxon>
        <taxon>Bacillati</taxon>
        <taxon>Actinomycetota</taxon>
        <taxon>Actinomycetes</taxon>
        <taxon>Kitasatosporales</taxon>
        <taxon>Streptomycetaceae</taxon>
        <taxon>Streptacidiphilus</taxon>
    </lineage>
</organism>
<dbReference type="EMBL" id="JBHEZZ010000007">
    <property type="protein sequence ID" value="MFC1402648.1"/>
    <property type="molecule type" value="Genomic_DNA"/>
</dbReference>
<protein>
    <recommendedName>
        <fullName evidence="4">DUF3188 domain-containing protein</fullName>
    </recommendedName>
</protein>
<keyword evidence="1" id="KW-1133">Transmembrane helix</keyword>
<dbReference type="RefSeq" id="WP_157623693.1">
    <property type="nucleotide sequence ID" value="NZ_JBHEZZ010000007.1"/>
</dbReference>
<evidence type="ECO:0000313" key="2">
    <source>
        <dbReference type="EMBL" id="MFC1402648.1"/>
    </source>
</evidence>
<reference evidence="2 3" key="1">
    <citation type="submission" date="2024-09" db="EMBL/GenBank/DDBJ databases">
        <authorList>
            <person name="Lee S.D."/>
        </authorList>
    </citation>
    <scope>NUCLEOTIDE SEQUENCE [LARGE SCALE GENOMIC DNA]</scope>
    <source>
        <strain evidence="2 3">N1-5</strain>
    </source>
</reference>
<evidence type="ECO:0008006" key="4">
    <source>
        <dbReference type="Google" id="ProtNLM"/>
    </source>
</evidence>
<keyword evidence="3" id="KW-1185">Reference proteome</keyword>
<gene>
    <name evidence="2" type="ORF">ACEZDJ_15275</name>
</gene>
<accession>A0ABV6UMI0</accession>
<name>A0ABV6UMI0_9ACTN</name>
<feature type="transmembrane region" description="Helical" evidence="1">
    <location>
        <begin position="26"/>
        <end position="42"/>
    </location>
</feature>
<evidence type="ECO:0000256" key="1">
    <source>
        <dbReference type="SAM" id="Phobius"/>
    </source>
</evidence>
<keyword evidence="1" id="KW-0812">Transmembrane</keyword>
<proteinExistence type="predicted"/>
<evidence type="ECO:0000313" key="3">
    <source>
        <dbReference type="Proteomes" id="UP001592528"/>
    </source>
</evidence>